<dbReference type="AlphaFoldDB" id="A0A0A9HU40"/>
<sequence>MKYSDHKWIICNHVIIGLNISAGGSVRYVSLNPVNSEGDALHAIHEKLRYRHLLMLLTQGDRIINVNSHFAD</sequence>
<organism evidence="1">
    <name type="scientific">Arundo donax</name>
    <name type="common">Giant reed</name>
    <name type="synonym">Donax arundinaceus</name>
    <dbReference type="NCBI Taxonomy" id="35708"/>
    <lineage>
        <taxon>Eukaryota</taxon>
        <taxon>Viridiplantae</taxon>
        <taxon>Streptophyta</taxon>
        <taxon>Embryophyta</taxon>
        <taxon>Tracheophyta</taxon>
        <taxon>Spermatophyta</taxon>
        <taxon>Magnoliopsida</taxon>
        <taxon>Liliopsida</taxon>
        <taxon>Poales</taxon>
        <taxon>Poaceae</taxon>
        <taxon>PACMAD clade</taxon>
        <taxon>Arundinoideae</taxon>
        <taxon>Arundineae</taxon>
        <taxon>Arundo</taxon>
    </lineage>
</organism>
<dbReference type="EMBL" id="GBRH01161448">
    <property type="protein sequence ID" value="JAE36448.1"/>
    <property type="molecule type" value="Transcribed_RNA"/>
</dbReference>
<name>A0A0A9HU40_ARUDO</name>
<protein>
    <submittedName>
        <fullName evidence="1">Uncharacterized protein</fullName>
    </submittedName>
</protein>
<accession>A0A0A9HU40</accession>
<reference evidence="1" key="1">
    <citation type="submission" date="2014-09" db="EMBL/GenBank/DDBJ databases">
        <authorList>
            <person name="Magalhaes I.L.F."/>
            <person name="Oliveira U."/>
            <person name="Santos F.R."/>
            <person name="Vidigal T.H.D.A."/>
            <person name="Brescovit A.D."/>
            <person name="Santos A.J."/>
        </authorList>
    </citation>
    <scope>NUCLEOTIDE SEQUENCE</scope>
    <source>
        <tissue evidence="1">Shoot tissue taken approximately 20 cm above the soil surface</tissue>
    </source>
</reference>
<evidence type="ECO:0000313" key="1">
    <source>
        <dbReference type="EMBL" id="JAE36448.1"/>
    </source>
</evidence>
<proteinExistence type="predicted"/>
<reference evidence="1" key="2">
    <citation type="journal article" date="2015" name="Data Brief">
        <title>Shoot transcriptome of the giant reed, Arundo donax.</title>
        <authorList>
            <person name="Barrero R.A."/>
            <person name="Guerrero F.D."/>
            <person name="Moolhuijzen P."/>
            <person name="Goolsby J.A."/>
            <person name="Tidwell J."/>
            <person name="Bellgard S.E."/>
            <person name="Bellgard M.I."/>
        </authorList>
    </citation>
    <scope>NUCLEOTIDE SEQUENCE</scope>
    <source>
        <tissue evidence="1">Shoot tissue taken approximately 20 cm above the soil surface</tissue>
    </source>
</reference>